<dbReference type="InterPro" id="IPR002885">
    <property type="entry name" value="PPR_rpt"/>
</dbReference>
<feature type="region of interest" description="Disordered" evidence="6">
    <location>
        <begin position="349"/>
        <end position="372"/>
    </location>
</feature>
<evidence type="ECO:0000256" key="5">
    <source>
        <dbReference type="PROSITE-ProRule" id="PRU00708"/>
    </source>
</evidence>
<dbReference type="PROSITE" id="PS51375">
    <property type="entry name" value="PPR"/>
    <property type="match status" value="2"/>
</dbReference>
<comment type="caution">
    <text evidence="7">The sequence shown here is derived from an EMBL/GenBank/DDBJ whole genome shotgun (WGS) entry which is preliminary data.</text>
</comment>
<reference evidence="7 8" key="1">
    <citation type="journal article" date="2015" name="Sci. Rep.">
        <title>Chromosome-level genome map provides insights into diverse defense mechanisms in the medicinal fungus Ganoderma sinense.</title>
        <authorList>
            <person name="Zhu Y."/>
            <person name="Xu J."/>
            <person name="Sun C."/>
            <person name="Zhou S."/>
            <person name="Xu H."/>
            <person name="Nelson D.R."/>
            <person name="Qian J."/>
            <person name="Song J."/>
            <person name="Luo H."/>
            <person name="Xiang L."/>
            <person name="Li Y."/>
            <person name="Xu Z."/>
            <person name="Ji A."/>
            <person name="Wang L."/>
            <person name="Lu S."/>
            <person name="Hayward A."/>
            <person name="Sun W."/>
            <person name="Li X."/>
            <person name="Schwartz D.C."/>
            <person name="Wang Y."/>
            <person name="Chen S."/>
        </authorList>
    </citation>
    <scope>NUCLEOTIDE SEQUENCE [LARGE SCALE GENOMIC DNA]</scope>
    <source>
        <strain evidence="7 8">ZZ0214-1</strain>
    </source>
</reference>
<feature type="repeat" description="PPR" evidence="5">
    <location>
        <begin position="383"/>
        <end position="417"/>
    </location>
</feature>
<feature type="repeat" description="PPR" evidence="5">
    <location>
        <begin position="701"/>
        <end position="735"/>
    </location>
</feature>
<dbReference type="InterPro" id="IPR011990">
    <property type="entry name" value="TPR-like_helical_dom_sf"/>
</dbReference>
<feature type="compositionally biased region" description="Low complexity" evidence="6">
    <location>
        <begin position="575"/>
        <end position="594"/>
    </location>
</feature>
<dbReference type="STRING" id="1077348.A0A2G8SD10"/>
<comment type="subunit">
    <text evidence="4">Binds to mitochondrial small subunit 15S rRNA.</text>
</comment>
<dbReference type="Pfam" id="PF13812">
    <property type="entry name" value="PPR_3"/>
    <property type="match status" value="1"/>
</dbReference>
<dbReference type="Proteomes" id="UP000230002">
    <property type="component" value="Unassembled WGS sequence"/>
</dbReference>
<evidence type="ECO:0000256" key="3">
    <source>
        <dbReference type="ARBA" id="ARBA00044493"/>
    </source>
</evidence>
<comment type="function">
    <text evidence="3">Regulates mitochondrial small subunit maturation by controlling 15S rRNA 5'-end processing. Localizes to the 5' precursor of the 15S rRNA in a position that is subsequently occupied by mS47 in the mature yeast mtSSU. Uses structure and sequence-specific RNA recognition, binding to a single-stranded region of the precursor and specifically recognizing bases -6 to -1. The exchange of Ccm1 for mS47 is coupled to the irreversible removal of precursor rRNA that is accompanied by conformational changes of the mitoribosomal proteins uS5m and mS26. These conformational changes signal completion of 5'-end rRNA processing through protection of the mature 5'-end of the 15S rRNA and stabilization of mS47. The removal of the 5' precursor together with the dissociation of Ccm1 may be catalyzed by the 5'-3' exoribonuclease Pet127. Involved in the specific removal of group I introns in mitochondrial encoded transcripts.</text>
</comment>
<feature type="region of interest" description="Disordered" evidence="6">
    <location>
        <begin position="569"/>
        <end position="596"/>
    </location>
</feature>
<comment type="similarity">
    <text evidence="1">Belongs to the CCM1 family.</text>
</comment>
<name>A0A2G8SD10_9APHY</name>
<keyword evidence="2" id="KW-0677">Repeat</keyword>
<evidence type="ECO:0000313" key="7">
    <source>
        <dbReference type="EMBL" id="PIL31633.1"/>
    </source>
</evidence>
<accession>A0A2G8SD10</accession>
<keyword evidence="8" id="KW-1185">Reference proteome</keyword>
<organism evidence="7 8">
    <name type="scientific">Ganoderma sinense ZZ0214-1</name>
    <dbReference type="NCBI Taxonomy" id="1077348"/>
    <lineage>
        <taxon>Eukaryota</taxon>
        <taxon>Fungi</taxon>
        <taxon>Dikarya</taxon>
        <taxon>Basidiomycota</taxon>
        <taxon>Agaricomycotina</taxon>
        <taxon>Agaricomycetes</taxon>
        <taxon>Polyporales</taxon>
        <taxon>Polyporaceae</taxon>
        <taxon>Ganoderma</taxon>
    </lineage>
</organism>
<dbReference type="PANTHER" id="PTHR47447">
    <property type="entry name" value="OS03G0856100 PROTEIN"/>
    <property type="match status" value="1"/>
</dbReference>
<proteinExistence type="inferred from homology"/>
<evidence type="ECO:0000256" key="4">
    <source>
        <dbReference type="ARBA" id="ARBA00044511"/>
    </source>
</evidence>
<protein>
    <submittedName>
        <fullName evidence="7">Uncharacterized protein</fullName>
    </submittedName>
</protein>
<dbReference type="Gene3D" id="1.25.40.10">
    <property type="entry name" value="Tetratricopeptide repeat domain"/>
    <property type="match status" value="3"/>
</dbReference>
<dbReference type="NCBIfam" id="TIGR00756">
    <property type="entry name" value="PPR"/>
    <property type="match status" value="2"/>
</dbReference>
<evidence type="ECO:0000256" key="2">
    <source>
        <dbReference type="ARBA" id="ARBA00022737"/>
    </source>
</evidence>
<dbReference type="EMBL" id="AYKW01000012">
    <property type="protein sequence ID" value="PIL31633.1"/>
    <property type="molecule type" value="Genomic_DNA"/>
</dbReference>
<evidence type="ECO:0000256" key="6">
    <source>
        <dbReference type="SAM" id="MobiDB-lite"/>
    </source>
</evidence>
<sequence length="851" mass="93632">MHWRVGRNFRHLSQAAHSFLERSRTLIHPPCVIAKPIHSTPRILWPPAVAPKLRHSHASTVESTTAPLEDTKRTHAGENALDSFLRLDRPFEEGGSNLVPLVPPPEVLSILAGLFVQYPSSCTVSNLRRAQSTCDLTTYLRHPRAFAIALHFLEEGEPDRALWLLRLVTQIGASCSPKTWNHLTTKVAELQEWRGVRNLAGLARQQLGFTTVKLLNWRLRAWMENQRYVSVPDVLAMFQREHVSPSRLTYHLLVAMHLRNCDLAAALTGLRTMESAGFPVTAKTCAIIVLGYRSFGLTPSIRAQALATIGTGDDKVSSLVLNGLIHLLLDAEDVSGVVDVLSSVSENGGRPFSHGAGSTRGDDARAGPSVAPVTRSTPRNLVNVTTYNILLNHLSRQGDLARAMHVLQQMHVAEVLPDSNTAAALVRLYFSAGYPNDAFHVIASVLGDYPEAIDFLVSLGFLRSTLPELPIPPPTPPTTRIFNALLRSVNRRHELQDFNVVLTAMRAVKLDPDRATIRIVLSALRPYVRPGELVRIARLLQSGGVTPAKEHLNVLLGAMLLHERATSHPRGWDRSLPSAHSSPSNASPTSPSESFAPQPIAGITFSRLRKSANHLQPIVQSLSGRGVRGDRATFALRIKHLAVVKRDLEAAREQFRTMVKLGFRPNRYHFGALMEGYAATGDLRGVMGVMQAAADAGLKPDVKMHTILIAGHARLARTRGALKAFRAMLADGVRPDVPAVDALVSAFFRRREYGAARRLLLRLWPQVAPLPDWVVDVPLRELARAFRALHPANAQAPRMSSKRRRRVVRRMVDKLLPRGGGKSLSMRGAKEATEAARNIVSIDTDTSAEVQ</sequence>
<gene>
    <name evidence="7" type="ORF">GSI_06335</name>
</gene>
<evidence type="ECO:0000313" key="8">
    <source>
        <dbReference type="Proteomes" id="UP000230002"/>
    </source>
</evidence>
<evidence type="ECO:0000256" key="1">
    <source>
        <dbReference type="ARBA" id="ARBA00006192"/>
    </source>
</evidence>
<dbReference type="Pfam" id="PF01535">
    <property type="entry name" value="PPR"/>
    <property type="match status" value="1"/>
</dbReference>
<dbReference type="AlphaFoldDB" id="A0A2G8SD10"/>
<dbReference type="PANTHER" id="PTHR47447:SF17">
    <property type="entry name" value="OS12G0638900 PROTEIN"/>
    <property type="match status" value="1"/>
</dbReference>
<dbReference type="OrthoDB" id="185373at2759"/>